<protein>
    <submittedName>
        <fullName evidence="1">Uncharacterized protein</fullName>
    </submittedName>
</protein>
<proteinExistence type="predicted"/>
<gene>
    <name evidence="1" type="ORF">Q8791_17255</name>
</gene>
<organism evidence="1 2">
    <name type="scientific">Nocardiopsis codii</name>
    <dbReference type="NCBI Taxonomy" id="3065942"/>
    <lineage>
        <taxon>Bacteria</taxon>
        <taxon>Bacillati</taxon>
        <taxon>Actinomycetota</taxon>
        <taxon>Actinomycetes</taxon>
        <taxon>Streptosporangiales</taxon>
        <taxon>Nocardiopsidaceae</taxon>
        <taxon>Nocardiopsis</taxon>
    </lineage>
</organism>
<dbReference type="Proteomes" id="UP001356095">
    <property type="component" value="Unassembled WGS sequence"/>
</dbReference>
<dbReference type="EMBL" id="JAUZMY010000016">
    <property type="protein sequence ID" value="MEE2038967.1"/>
    <property type="molecule type" value="Genomic_DNA"/>
</dbReference>
<sequence length="120" mass="14223">MKSLMFSIELASWSGERQLEWIRRTGFAEDEIVLQLEDFYIAVKSRVTHDEKEEFPEFLEKGIEEILDLFTRLIDADPDLWSPESMTSAKQWEVVRERAFRLLGEIRSSSWSSFLDEQPF</sequence>
<evidence type="ECO:0000313" key="2">
    <source>
        <dbReference type="Proteomes" id="UP001356095"/>
    </source>
</evidence>
<evidence type="ECO:0000313" key="1">
    <source>
        <dbReference type="EMBL" id="MEE2038967.1"/>
    </source>
</evidence>
<name>A0ABU7KBL9_9ACTN</name>
<accession>A0ABU7KBL9</accession>
<comment type="caution">
    <text evidence="1">The sequence shown here is derived from an EMBL/GenBank/DDBJ whole genome shotgun (WGS) entry which is preliminary data.</text>
</comment>
<dbReference type="RefSeq" id="WP_330092738.1">
    <property type="nucleotide sequence ID" value="NZ_JAUZMY010000016.1"/>
</dbReference>
<keyword evidence="2" id="KW-1185">Reference proteome</keyword>
<reference evidence="1 2" key="1">
    <citation type="submission" date="2023-08" db="EMBL/GenBank/DDBJ databases">
        <authorList>
            <person name="Girao M."/>
            <person name="Carvalho M.F."/>
        </authorList>
    </citation>
    <scope>NUCLEOTIDE SEQUENCE [LARGE SCALE GENOMIC DNA]</scope>
    <source>
        <strain evidence="1 2">CT-R113</strain>
    </source>
</reference>